<comment type="similarity">
    <text evidence="1">Belongs to the RelB/DinJ antitoxin family.</text>
</comment>
<dbReference type="InterPro" id="IPR013321">
    <property type="entry name" value="Arc_rbn_hlx_hlx"/>
</dbReference>
<dbReference type="EMBL" id="UOFP01000111">
    <property type="protein sequence ID" value="VAW85844.1"/>
    <property type="molecule type" value="Genomic_DNA"/>
</dbReference>
<dbReference type="PIRSF" id="PIRSF003108">
    <property type="entry name" value="DinJ"/>
    <property type="match status" value="1"/>
</dbReference>
<dbReference type="GO" id="GO:0044010">
    <property type="term" value="P:single-species biofilm formation"/>
    <property type="evidence" value="ECO:0007669"/>
    <property type="project" value="InterPro"/>
</dbReference>
<dbReference type="PANTHER" id="PTHR38781">
    <property type="entry name" value="ANTITOXIN DINJ-RELATED"/>
    <property type="match status" value="1"/>
</dbReference>
<evidence type="ECO:0000313" key="3">
    <source>
        <dbReference type="EMBL" id="VAW85844.1"/>
    </source>
</evidence>
<dbReference type="NCBIfam" id="TIGR02384">
    <property type="entry name" value="RelB_DinJ"/>
    <property type="match status" value="1"/>
</dbReference>
<reference evidence="3" key="1">
    <citation type="submission" date="2018-06" db="EMBL/GenBank/DDBJ databases">
        <authorList>
            <person name="Zhirakovskaya E."/>
        </authorList>
    </citation>
    <scope>NUCLEOTIDE SEQUENCE</scope>
</reference>
<proteinExistence type="inferred from homology"/>
<protein>
    <submittedName>
        <fullName evidence="3">Antitoxin DinJ (Binds YafQ toxin)</fullName>
    </submittedName>
</protein>
<name>A0A3B0ZWL4_9ZZZZ</name>
<dbReference type="InterPro" id="IPR007337">
    <property type="entry name" value="RelB/DinJ"/>
</dbReference>
<dbReference type="InterPro" id="IPR026262">
    <property type="entry name" value="DinJ"/>
</dbReference>
<dbReference type="GO" id="GO:0015643">
    <property type="term" value="F:toxic substance binding"/>
    <property type="evidence" value="ECO:0007669"/>
    <property type="project" value="InterPro"/>
</dbReference>
<evidence type="ECO:0000256" key="2">
    <source>
        <dbReference type="ARBA" id="ARBA00022649"/>
    </source>
</evidence>
<sequence length="87" mass="9605">MPANAVVRARIDEHIKEEATAVLASMGLTVSDAFRLMLTRVAKEKALPFEPLVPNAETIEAMKEARREKLKSFSSVDALLTDLHAQD</sequence>
<dbReference type="AlphaFoldDB" id="A0A3B0ZWL4"/>
<dbReference type="PANTHER" id="PTHR38781:SF1">
    <property type="entry name" value="ANTITOXIN DINJ-RELATED"/>
    <property type="match status" value="1"/>
</dbReference>
<gene>
    <name evidence="3" type="ORF">MNBD_GAMMA18-1775</name>
</gene>
<dbReference type="GO" id="GO:0006351">
    <property type="term" value="P:DNA-templated transcription"/>
    <property type="evidence" value="ECO:0007669"/>
    <property type="project" value="TreeGrafter"/>
</dbReference>
<organism evidence="3">
    <name type="scientific">hydrothermal vent metagenome</name>
    <dbReference type="NCBI Taxonomy" id="652676"/>
    <lineage>
        <taxon>unclassified sequences</taxon>
        <taxon>metagenomes</taxon>
        <taxon>ecological metagenomes</taxon>
    </lineage>
</organism>
<dbReference type="Pfam" id="PF04221">
    <property type="entry name" value="RelB"/>
    <property type="match status" value="1"/>
</dbReference>
<accession>A0A3B0ZWL4</accession>
<keyword evidence="2" id="KW-1277">Toxin-antitoxin system</keyword>
<evidence type="ECO:0000256" key="1">
    <source>
        <dbReference type="ARBA" id="ARBA00010562"/>
    </source>
</evidence>
<dbReference type="Gene3D" id="1.10.1220.10">
    <property type="entry name" value="Met repressor-like"/>
    <property type="match status" value="1"/>
</dbReference>
<dbReference type="GO" id="GO:0000987">
    <property type="term" value="F:cis-regulatory region sequence-specific DNA binding"/>
    <property type="evidence" value="ECO:0007669"/>
    <property type="project" value="InterPro"/>
</dbReference>
<dbReference type="GO" id="GO:0006355">
    <property type="term" value="P:regulation of DNA-templated transcription"/>
    <property type="evidence" value="ECO:0007669"/>
    <property type="project" value="InterPro"/>
</dbReference>